<sequence length="339" mass="39203">MKKYLLSLLAFAVLLISASGSYAEDSKNSIQDRIERGELKELTSTIIDLTYDSDTGEILNTEEITSIHLAAIEEFEEETGETLEKNFELPEQEIQELPFEENTDEEVTLRSSQRGSGVRLKGGLVIDERNREILSYVTIDEIRRARPTIITGKLTLQYSTNRNKAYRDEDILNYTFTGTELREKETKLSDPVSISDTNFWRVVNTSVATWSDGYSDADHDVGKEFLLNKKGIEYPKYRDSHSRIKMVVPDEADLAWLPKSQREQRDPGVRKEYIKWYENKYGVPNFNWSDVDIHHIIPLAYGGYNDFDNLIPLPEDFHRQEVTPWWASYGKYVPDGDDY</sequence>
<evidence type="ECO:0008006" key="4">
    <source>
        <dbReference type="Google" id="ProtNLM"/>
    </source>
</evidence>
<keyword evidence="3" id="KW-1185">Reference proteome</keyword>
<accession>A0A2P7VIH7</accession>
<name>A0A2P7VIH7_9BACL</name>
<dbReference type="CDD" id="cd00085">
    <property type="entry name" value="HNHc"/>
    <property type="match status" value="1"/>
</dbReference>
<organism evidence="2 3">
    <name type="scientific">Brevibacillus fortis</name>
    <dbReference type="NCBI Taxonomy" id="2126352"/>
    <lineage>
        <taxon>Bacteria</taxon>
        <taxon>Bacillati</taxon>
        <taxon>Bacillota</taxon>
        <taxon>Bacilli</taxon>
        <taxon>Bacillales</taxon>
        <taxon>Paenibacillaceae</taxon>
        <taxon>Brevibacillus</taxon>
    </lineage>
</organism>
<dbReference type="AlphaFoldDB" id="A0A2P7VIH7"/>
<dbReference type="EMBL" id="PXZM01000005">
    <property type="protein sequence ID" value="PSJ99032.1"/>
    <property type="molecule type" value="Genomic_DNA"/>
</dbReference>
<comment type="caution">
    <text evidence="2">The sequence shown here is derived from an EMBL/GenBank/DDBJ whole genome shotgun (WGS) entry which is preliminary data.</text>
</comment>
<feature type="chain" id="PRO_5015127763" description="HNH endonuclease" evidence="1">
    <location>
        <begin position="24"/>
        <end position="339"/>
    </location>
</feature>
<feature type="signal peptide" evidence="1">
    <location>
        <begin position="1"/>
        <end position="23"/>
    </location>
</feature>
<reference evidence="2 3" key="1">
    <citation type="submission" date="2018-03" db="EMBL/GenBank/DDBJ databases">
        <title>Brevisbacillus phylogenomics.</title>
        <authorList>
            <person name="Dunlap C."/>
        </authorList>
    </citation>
    <scope>NUCLEOTIDE SEQUENCE [LARGE SCALE GENOMIC DNA]</scope>
    <source>
        <strain evidence="2 3">NRRL NRS-1210</strain>
    </source>
</reference>
<dbReference type="Proteomes" id="UP000240419">
    <property type="component" value="Unassembled WGS sequence"/>
</dbReference>
<evidence type="ECO:0000256" key="1">
    <source>
        <dbReference type="SAM" id="SignalP"/>
    </source>
</evidence>
<proteinExistence type="predicted"/>
<protein>
    <recommendedName>
        <fullName evidence="4">HNH endonuclease</fullName>
    </recommendedName>
</protein>
<gene>
    <name evidence="2" type="ORF">C7R93_05255</name>
</gene>
<dbReference type="OrthoDB" id="3078740at2"/>
<dbReference type="InterPro" id="IPR003615">
    <property type="entry name" value="HNH_nuc"/>
</dbReference>
<evidence type="ECO:0000313" key="3">
    <source>
        <dbReference type="Proteomes" id="UP000240419"/>
    </source>
</evidence>
<dbReference type="RefSeq" id="WP_106837828.1">
    <property type="nucleotide sequence ID" value="NZ_JBCNIW010000040.1"/>
</dbReference>
<evidence type="ECO:0000313" key="2">
    <source>
        <dbReference type="EMBL" id="PSJ99032.1"/>
    </source>
</evidence>
<keyword evidence="1" id="KW-0732">Signal</keyword>